<protein>
    <submittedName>
        <fullName evidence="1">Uncharacterized protein</fullName>
    </submittedName>
</protein>
<organism evidence="1 2">
    <name type="scientific">Planococcus salinus</name>
    <dbReference type="NCBI Taxonomy" id="1848460"/>
    <lineage>
        <taxon>Bacteria</taxon>
        <taxon>Bacillati</taxon>
        <taxon>Bacillota</taxon>
        <taxon>Bacilli</taxon>
        <taxon>Bacillales</taxon>
        <taxon>Caryophanaceae</taxon>
        <taxon>Planococcus</taxon>
    </lineage>
</organism>
<comment type="caution">
    <text evidence="1">The sequence shown here is derived from an EMBL/GenBank/DDBJ whole genome shotgun (WGS) entry which is preliminary data.</text>
</comment>
<accession>A0A3M8P3K2</accession>
<evidence type="ECO:0000313" key="1">
    <source>
        <dbReference type="EMBL" id="RNF38265.1"/>
    </source>
</evidence>
<dbReference type="RefSeq" id="WP_123166560.1">
    <property type="nucleotide sequence ID" value="NZ_RIAX01000018.1"/>
</dbReference>
<dbReference type="AlphaFoldDB" id="A0A3M8P3K2"/>
<proteinExistence type="predicted"/>
<dbReference type="EMBL" id="RIAX01000018">
    <property type="protein sequence ID" value="RNF38265.1"/>
    <property type="molecule type" value="Genomic_DNA"/>
</dbReference>
<reference evidence="1 2" key="1">
    <citation type="journal article" date="2018" name="Int. J. Syst. Evol. Microbiol.">
        <title>Planococcus salinus sp. nov., a moderately halophilic bacterium isolated from a saline-alkali soil.</title>
        <authorList>
            <person name="Gan L."/>
        </authorList>
    </citation>
    <scope>NUCLEOTIDE SEQUENCE [LARGE SCALE GENOMIC DNA]</scope>
    <source>
        <strain evidence="1 2">LCB217</strain>
    </source>
</reference>
<name>A0A3M8P3K2_9BACL</name>
<sequence length="492" mass="55899">MSIEVVTSDFFTKEGQVKVVRTGFEDNKLGSVAAKLKGRFVPVEQFTYTDADFYQDELQQLVKQVQAINEESSLEDVQTIEEQAQALPIDRWKKDLLFYTKQLRSFLALPQAVEEIEALSKETPVKMPVLNRRLQEAEKTAKAYPFQDKEKWLGEVARLKETVLAMQPLGEIEDETKRLKEQVAELSDGAFEPGRFKTLKAEVASLEGKLTKVLKTKETDKLFKQAAALRKSLVSLKDRAFTLLQEDLERDELEEIIDLLEIKPVSAVKNKSKLLDLLDATRKEELLGNEKEVIQETATFCLIAESDNQAMLEQGIIYLNVTEFINLGKENRAFVAERLLEQQKDRLAESESVAELKSAIQQEAARFSEELDRLNKASTTEEMVPAMSAFNLERDFPFTPEDRDVLAKLLLFKRGSGYFRTIGEVRQAVEWSLNAGSDKIEEATEAERKANAAKEAVVYVSSKDDEAVEIDLTSFEPTPYEWVEVVTVMEKQ</sequence>
<keyword evidence="2" id="KW-1185">Reference proteome</keyword>
<dbReference type="Proteomes" id="UP000275473">
    <property type="component" value="Unassembled WGS sequence"/>
</dbReference>
<evidence type="ECO:0000313" key="2">
    <source>
        <dbReference type="Proteomes" id="UP000275473"/>
    </source>
</evidence>
<gene>
    <name evidence="1" type="ORF">EEX84_15500</name>
</gene>